<dbReference type="STRING" id="659014.SAMN04487996_13126"/>
<name>A0A1G8AP90_9BACT</name>
<evidence type="ECO:0000313" key="1">
    <source>
        <dbReference type="EMBL" id="SDH22080.1"/>
    </source>
</evidence>
<reference evidence="2" key="1">
    <citation type="submission" date="2016-10" db="EMBL/GenBank/DDBJ databases">
        <authorList>
            <person name="Varghese N."/>
            <person name="Submissions S."/>
        </authorList>
    </citation>
    <scope>NUCLEOTIDE SEQUENCE [LARGE SCALE GENOMIC DNA]</scope>
    <source>
        <strain evidence="2">DSM 25329</strain>
    </source>
</reference>
<dbReference type="Proteomes" id="UP000198748">
    <property type="component" value="Unassembled WGS sequence"/>
</dbReference>
<evidence type="ECO:0000313" key="2">
    <source>
        <dbReference type="Proteomes" id="UP000198748"/>
    </source>
</evidence>
<organism evidence="1 2">
    <name type="scientific">Dyadobacter soli</name>
    <dbReference type="NCBI Taxonomy" id="659014"/>
    <lineage>
        <taxon>Bacteria</taxon>
        <taxon>Pseudomonadati</taxon>
        <taxon>Bacteroidota</taxon>
        <taxon>Cytophagia</taxon>
        <taxon>Cytophagales</taxon>
        <taxon>Spirosomataceae</taxon>
        <taxon>Dyadobacter</taxon>
    </lineage>
</organism>
<dbReference type="RefSeq" id="WP_090157558.1">
    <property type="nucleotide sequence ID" value="NZ_FNAN01000031.1"/>
</dbReference>
<dbReference type="EMBL" id="FNAN01000031">
    <property type="protein sequence ID" value="SDH22080.1"/>
    <property type="molecule type" value="Genomic_DNA"/>
</dbReference>
<gene>
    <name evidence="1" type="ORF">SAMN04487996_13126</name>
</gene>
<dbReference type="AlphaFoldDB" id="A0A1G8AP90"/>
<dbReference type="OrthoDB" id="962237at2"/>
<keyword evidence="2" id="KW-1185">Reference proteome</keyword>
<proteinExistence type="predicted"/>
<protein>
    <submittedName>
        <fullName evidence="1">Uncharacterized protein</fullName>
    </submittedName>
</protein>
<sequence>MDAVLRIQSSEFTDELIEKIKALIRGKENSEITISINDHSSKGILREETREEYFARLEKAMDDLEKGNVVTFSGDSFELFSKHLTKEE</sequence>
<accession>A0A1G8AP90</accession>